<keyword evidence="2" id="KW-0812">Transmembrane</keyword>
<keyword evidence="2" id="KW-0472">Membrane</keyword>
<evidence type="ECO:0000259" key="3">
    <source>
        <dbReference type="Pfam" id="PF20151"/>
    </source>
</evidence>
<feature type="transmembrane region" description="Helical" evidence="2">
    <location>
        <begin position="6"/>
        <end position="24"/>
    </location>
</feature>
<organism evidence="4 5">
    <name type="scientific">Hebeloma cylindrosporum</name>
    <dbReference type="NCBI Taxonomy" id="76867"/>
    <lineage>
        <taxon>Eukaryota</taxon>
        <taxon>Fungi</taxon>
        <taxon>Dikarya</taxon>
        <taxon>Basidiomycota</taxon>
        <taxon>Agaricomycotina</taxon>
        <taxon>Agaricomycetes</taxon>
        <taxon>Agaricomycetidae</taxon>
        <taxon>Agaricales</taxon>
        <taxon>Agaricineae</taxon>
        <taxon>Hymenogastraceae</taxon>
        <taxon>Hebeloma</taxon>
    </lineage>
</organism>
<gene>
    <name evidence="4" type="ORF">M413DRAFT_274836</name>
</gene>
<proteinExistence type="predicted"/>
<feature type="transmembrane region" description="Helical" evidence="2">
    <location>
        <begin position="200"/>
        <end position="222"/>
    </location>
</feature>
<feature type="transmembrane region" description="Helical" evidence="2">
    <location>
        <begin position="112"/>
        <end position="133"/>
    </location>
</feature>
<feature type="transmembrane region" description="Helical" evidence="2">
    <location>
        <begin position="78"/>
        <end position="100"/>
    </location>
</feature>
<dbReference type="AlphaFoldDB" id="A0A0C2XHY6"/>
<feature type="transmembrane region" description="Helical" evidence="2">
    <location>
        <begin position="36"/>
        <end position="58"/>
    </location>
</feature>
<evidence type="ECO:0000313" key="4">
    <source>
        <dbReference type="EMBL" id="KIM37473.1"/>
    </source>
</evidence>
<sequence>MYLYNKEFIIASHVLVASSMVLVYDALLTIGDEINYVWFQPWTLGSILFMINRYLPFIDTSMGLYLQLTETSPSQCEMYYNGITWLIAIGLMVSELILLLRTWALWERSRKVLLILGGLSTATFIPGILITHWEIKSLHFGAVPEGGVGCNLISASKIIMVAYVLIALSETVVVVLTIIKGQQHRARNSRSSWVKRVYRHGLIFYFYLLAITVVNMVVPVAASQPRYKNYLAVPQRVFHSIFCNRVILLIQRQRSIRTNPPEEATEQHRSISKPRYTGNALDTGIETRYSRDLDLDIRYEVGEDEHEMSTYNQDWTR</sequence>
<dbReference type="InterPro" id="IPR045340">
    <property type="entry name" value="DUF6533"/>
</dbReference>
<evidence type="ECO:0000313" key="5">
    <source>
        <dbReference type="Proteomes" id="UP000053424"/>
    </source>
</evidence>
<evidence type="ECO:0000256" key="1">
    <source>
        <dbReference type="SAM" id="MobiDB-lite"/>
    </source>
</evidence>
<feature type="domain" description="DUF6533" evidence="3">
    <location>
        <begin position="14"/>
        <end position="58"/>
    </location>
</feature>
<protein>
    <recommendedName>
        <fullName evidence="3">DUF6533 domain-containing protein</fullName>
    </recommendedName>
</protein>
<dbReference type="OrthoDB" id="3341843at2759"/>
<reference evidence="4 5" key="1">
    <citation type="submission" date="2014-04" db="EMBL/GenBank/DDBJ databases">
        <authorList>
            <consortium name="DOE Joint Genome Institute"/>
            <person name="Kuo A."/>
            <person name="Gay G."/>
            <person name="Dore J."/>
            <person name="Kohler A."/>
            <person name="Nagy L.G."/>
            <person name="Floudas D."/>
            <person name="Copeland A."/>
            <person name="Barry K.W."/>
            <person name="Cichocki N."/>
            <person name="Veneault-Fourrey C."/>
            <person name="LaButti K."/>
            <person name="Lindquist E.A."/>
            <person name="Lipzen A."/>
            <person name="Lundell T."/>
            <person name="Morin E."/>
            <person name="Murat C."/>
            <person name="Sun H."/>
            <person name="Tunlid A."/>
            <person name="Henrissat B."/>
            <person name="Grigoriev I.V."/>
            <person name="Hibbett D.S."/>
            <person name="Martin F."/>
            <person name="Nordberg H.P."/>
            <person name="Cantor M.N."/>
            <person name="Hua S.X."/>
        </authorList>
    </citation>
    <scope>NUCLEOTIDE SEQUENCE [LARGE SCALE GENOMIC DNA]</scope>
    <source>
        <strain evidence="5">h7</strain>
    </source>
</reference>
<keyword evidence="5" id="KW-1185">Reference proteome</keyword>
<keyword evidence="2" id="KW-1133">Transmembrane helix</keyword>
<reference evidence="5" key="2">
    <citation type="submission" date="2015-01" db="EMBL/GenBank/DDBJ databases">
        <title>Evolutionary Origins and Diversification of the Mycorrhizal Mutualists.</title>
        <authorList>
            <consortium name="DOE Joint Genome Institute"/>
            <consortium name="Mycorrhizal Genomics Consortium"/>
            <person name="Kohler A."/>
            <person name="Kuo A."/>
            <person name="Nagy L.G."/>
            <person name="Floudas D."/>
            <person name="Copeland A."/>
            <person name="Barry K.W."/>
            <person name="Cichocki N."/>
            <person name="Veneault-Fourrey C."/>
            <person name="LaButti K."/>
            <person name="Lindquist E.A."/>
            <person name="Lipzen A."/>
            <person name="Lundell T."/>
            <person name="Morin E."/>
            <person name="Murat C."/>
            <person name="Riley R."/>
            <person name="Ohm R."/>
            <person name="Sun H."/>
            <person name="Tunlid A."/>
            <person name="Henrissat B."/>
            <person name="Grigoriev I.V."/>
            <person name="Hibbett D.S."/>
            <person name="Martin F."/>
        </authorList>
    </citation>
    <scope>NUCLEOTIDE SEQUENCE [LARGE SCALE GENOMIC DNA]</scope>
    <source>
        <strain evidence="5">h7</strain>
    </source>
</reference>
<dbReference type="HOGENOM" id="CLU_035509_11_0_1"/>
<name>A0A0C2XHY6_HEBCY</name>
<evidence type="ECO:0000256" key="2">
    <source>
        <dbReference type="SAM" id="Phobius"/>
    </source>
</evidence>
<dbReference type="EMBL" id="KN831797">
    <property type="protein sequence ID" value="KIM37473.1"/>
    <property type="molecule type" value="Genomic_DNA"/>
</dbReference>
<feature type="transmembrane region" description="Helical" evidence="2">
    <location>
        <begin position="153"/>
        <end position="179"/>
    </location>
</feature>
<dbReference type="Pfam" id="PF20151">
    <property type="entry name" value="DUF6533"/>
    <property type="match status" value="1"/>
</dbReference>
<feature type="region of interest" description="Disordered" evidence="1">
    <location>
        <begin position="258"/>
        <end position="277"/>
    </location>
</feature>
<dbReference type="Proteomes" id="UP000053424">
    <property type="component" value="Unassembled WGS sequence"/>
</dbReference>
<accession>A0A0C2XHY6</accession>